<keyword evidence="3" id="KW-1185">Reference proteome</keyword>
<dbReference type="EMBL" id="RSCL01000037">
    <property type="protein sequence ID" value="RUS96243.1"/>
    <property type="molecule type" value="Genomic_DNA"/>
</dbReference>
<dbReference type="AlphaFoldDB" id="A0A433UQX9"/>
<name>A0A433UQX9_9CYAN</name>
<evidence type="ECO:0000256" key="1">
    <source>
        <dbReference type="SAM" id="Phobius"/>
    </source>
</evidence>
<gene>
    <name evidence="2" type="ORF">DSM106972_087850</name>
</gene>
<accession>A0A433UQX9</accession>
<keyword evidence="1" id="KW-1133">Transmembrane helix</keyword>
<protein>
    <recommendedName>
        <fullName evidence="4">DUF4870 domain-containing protein</fullName>
    </recommendedName>
</protein>
<evidence type="ECO:0000313" key="3">
    <source>
        <dbReference type="Proteomes" id="UP000271624"/>
    </source>
</evidence>
<dbReference type="Proteomes" id="UP000271624">
    <property type="component" value="Unassembled WGS sequence"/>
</dbReference>
<reference evidence="2" key="1">
    <citation type="submission" date="2018-12" db="EMBL/GenBank/DDBJ databases">
        <authorList>
            <person name="Will S."/>
            <person name="Neumann-Schaal M."/>
            <person name="Henke P."/>
        </authorList>
    </citation>
    <scope>NUCLEOTIDE SEQUENCE</scope>
    <source>
        <strain evidence="2">PCC 7102</strain>
    </source>
</reference>
<reference evidence="2" key="2">
    <citation type="journal article" date="2019" name="Genome Biol. Evol.">
        <title>Day and night: Metabolic profiles and evolutionary relationships of six axenic non-marine cyanobacteria.</title>
        <authorList>
            <person name="Will S.E."/>
            <person name="Henke P."/>
            <person name="Boedeker C."/>
            <person name="Huang S."/>
            <person name="Brinkmann H."/>
            <person name="Rohde M."/>
            <person name="Jarek M."/>
            <person name="Friedl T."/>
            <person name="Seufert S."/>
            <person name="Schumacher M."/>
            <person name="Overmann J."/>
            <person name="Neumann-Schaal M."/>
            <person name="Petersen J."/>
        </authorList>
    </citation>
    <scope>NUCLEOTIDE SEQUENCE [LARGE SCALE GENOMIC DNA]</scope>
    <source>
        <strain evidence="2">PCC 7102</strain>
    </source>
</reference>
<comment type="caution">
    <text evidence="2">The sequence shown here is derived from an EMBL/GenBank/DDBJ whole genome shotgun (WGS) entry which is preliminary data.</text>
</comment>
<feature type="transmembrane region" description="Helical" evidence="1">
    <location>
        <begin position="21"/>
        <end position="41"/>
    </location>
</feature>
<evidence type="ECO:0008006" key="4">
    <source>
        <dbReference type="Google" id="ProtNLM"/>
    </source>
</evidence>
<dbReference type="RefSeq" id="WP_127086768.1">
    <property type="nucleotide sequence ID" value="NZ_RSCL01000037.1"/>
</dbReference>
<sequence>MKKRKSIFNLSSTHAGARSDASTLQLVLYIIPVVGFFPSLWTLYSRQGTREQLIASKLSITLMLTWILGYLLLATGAEQASNTLALRLLILNSFLTSGYFLVSAWLVVRALKGNRVRVPGFNKLSERLLGKYTR</sequence>
<proteinExistence type="predicted"/>
<organism evidence="2 3">
    <name type="scientific">Dulcicalothrix desertica PCC 7102</name>
    <dbReference type="NCBI Taxonomy" id="232991"/>
    <lineage>
        <taxon>Bacteria</taxon>
        <taxon>Bacillati</taxon>
        <taxon>Cyanobacteriota</taxon>
        <taxon>Cyanophyceae</taxon>
        <taxon>Nostocales</taxon>
        <taxon>Calotrichaceae</taxon>
        <taxon>Dulcicalothrix</taxon>
    </lineage>
</organism>
<feature type="transmembrane region" description="Helical" evidence="1">
    <location>
        <begin position="85"/>
        <end position="108"/>
    </location>
</feature>
<dbReference type="OrthoDB" id="425192at2"/>
<evidence type="ECO:0000313" key="2">
    <source>
        <dbReference type="EMBL" id="RUS96243.1"/>
    </source>
</evidence>
<feature type="transmembrane region" description="Helical" evidence="1">
    <location>
        <begin position="53"/>
        <end position="73"/>
    </location>
</feature>
<keyword evidence="1" id="KW-0812">Transmembrane</keyword>
<keyword evidence="1" id="KW-0472">Membrane</keyword>